<dbReference type="InterPro" id="IPR038534">
    <property type="entry name" value="Rtr1/RPAP2_sf"/>
</dbReference>
<evidence type="ECO:0000256" key="12">
    <source>
        <dbReference type="PROSITE-ProRule" id="PRU00812"/>
    </source>
</evidence>
<dbReference type="EC" id="3.1.3.16" evidence="13"/>
<comment type="subcellular location">
    <subcellularLocation>
        <location evidence="1 13">Nucleus</location>
    </subcellularLocation>
</comment>
<feature type="compositionally biased region" description="Polar residues" evidence="14">
    <location>
        <begin position="200"/>
        <end position="224"/>
    </location>
</feature>
<dbReference type="PROSITE" id="PS51479">
    <property type="entry name" value="ZF_RTR1"/>
    <property type="match status" value="1"/>
</dbReference>
<dbReference type="Gene3D" id="1.25.40.820">
    <property type="match status" value="1"/>
</dbReference>
<dbReference type="InterPro" id="IPR007308">
    <property type="entry name" value="Rtr1/RPAP2_dom"/>
</dbReference>
<keyword evidence="6 13" id="KW-0862">Zinc</keyword>
<dbReference type="OrthoDB" id="2590500at2759"/>
<evidence type="ECO:0000256" key="9">
    <source>
        <dbReference type="ARBA" id="ARBA00045547"/>
    </source>
</evidence>
<name>A0A8T2J2X9_9PIPI</name>
<evidence type="ECO:0000256" key="7">
    <source>
        <dbReference type="ARBA" id="ARBA00022912"/>
    </source>
</evidence>
<comment type="caution">
    <text evidence="16">The sequence shown here is derived from an EMBL/GenBank/DDBJ whole genome shotgun (WGS) entry which is preliminary data.</text>
</comment>
<keyword evidence="3 13" id="KW-0479">Metal-binding</keyword>
<evidence type="ECO:0000256" key="14">
    <source>
        <dbReference type="SAM" id="MobiDB-lite"/>
    </source>
</evidence>
<feature type="domain" description="RTR1-type" evidence="15">
    <location>
        <begin position="70"/>
        <end position="153"/>
    </location>
</feature>
<keyword evidence="17" id="KW-1185">Reference proteome</keyword>
<dbReference type="GO" id="GO:0005634">
    <property type="term" value="C:nucleus"/>
    <property type="evidence" value="ECO:0007669"/>
    <property type="project" value="UniProtKB-SubCell"/>
</dbReference>
<evidence type="ECO:0000256" key="8">
    <source>
        <dbReference type="ARBA" id="ARBA00023242"/>
    </source>
</evidence>
<evidence type="ECO:0000256" key="2">
    <source>
        <dbReference type="ARBA" id="ARBA00005676"/>
    </source>
</evidence>
<dbReference type="AlphaFoldDB" id="A0A8T2J2X9"/>
<proteinExistence type="inferred from homology"/>
<dbReference type="Proteomes" id="UP000812440">
    <property type="component" value="Chromosome 4"/>
</dbReference>
<dbReference type="Pfam" id="PF04181">
    <property type="entry name" value="RPAP2_Rtr1"/>
    <property type="match status" value="1"/>
</dbReference>
<comment type="catalytic activity">
    <reaction evidence="11 13">
        <text>O-phospho-L-threonyl-[protein] + H2O = L-threonyl-[protein] + phosphate</text>
        <dbReference type="Rhea" id="RHEA:47004"/>
        <dbReference type="Rhea" id="RHEA-COMP:11060"/>
        <dbReference type="Rhea" id="RHEA-COMP:11605"/>
        <dbReference type="ChEBI" id="CHEBI:15377"/>
        <dbReference type="ChEBI" id="CHEBI:30013"/>
        <dbReference type="ChEBI" id="CHEBI:43474"/>
        <dbReference type="ChEBI" id="CHEBI:61977"/>
        <dbReference type="EC" id="3.1.3.16"/>
    </reaction>
</comment>
<feature type="region of interest" description="Disordered" evidence="14">
    <location>
        <begin position="189"/>
        <end position="232"/>
    </location>
</feature>
<evidence type="ECO:0000256" key="5">
    <source>
        <dbReference type="ARBA" id="ARBA00022801"/>
    </source>
</evidence>
<dbReference type="GO" id="GO:0008270">
    <property type="term" value="F:zinc ion binding"/>
    <property type="evidence" value="ECO:0007669"/>
    <property type="project" value="UniProtKB-KW"/>
</dbReference>
<dbReference type="GO" id="GO:0043175">
    <property type="term" value="F:RNA polymerase core enzyme binding"/>
    <property type="evidence" value="ECO:0007669"/>
    <property type="project" value="UniProtKB-UniRule"/>
</dbReference>
<dbReference type="GO" id="GO:0008420">
    <property type="term" value="F:RNA polymerase II CTD heptapeptide repeat phosphatase activity"/>
    <property type="evidence" value="ECO:0007669"/>
    <property type="project" value="UniProtKB-UniRule"/>
</dbReference>
<gene>
    <name evidence="16" type="ORF">GDO86_007714</name>
</gene>
<comment type="subunit">
    <text evidence="13">Associates with the RNA polymerase II complex.</text>
</comment>
<keyword evidence="5 13" id="KW-0378">Hydrolase</keyword>
<dbReference type="EMBL" id="JAACNH010000007">
    <property type="protein sequence ID" value="KAG8436726.1"/>
    <property type="molecule type" value="Genomic_DNA"/>
</dbReference>
<keyword evidence="8 13" id="KW-0539">Nucleus</keyword>
<evidence type="ECO:0000313" key="16">
    <source>
        <dbReference type="EMBL" id="KAG8436726.1"/>
    </source>
</evidence>
<sequence>MAEWTTVRSRKSRGKRSVNFQVGDLTSEDADTRKAAMETAIKRKIEAEKKALKIVEQLLEDDVSEDFLVECGTFIASAHYKDTVEERSIIQSCGYPICKKKLENVPKQKYKISTKTNKVYDITERKCFCSDFCFRASKYYEAQLPKSPIWIREEESPPEIKLLKEGKSGRTGVEIKLSEKRIKVKEIEKPAAMTNEFDPDSSNSDTDANNENEQPFVSSVTSGKGLNPGERVNTAQIGTVDNLENSINCNDQDHSLIDTTVKLQNCNLNDHELTSTLDSRSEHKSNSEVLNVSQRAVSKRGAEQLRKILRNSAQYQSALKDHPSPVSAKNNMLEVLTQTLNEWKTEDTLKYILGTNYVIELSVVKEAPPKSIDEFEDLDEDDLSEETNDHENSSLIVCENISKESLPFSGTSNTTKPLPDYAKIKEKTEVLQIRVKDFFKGHYILPEEAKYDQDDGNIARNNTDDNSWTPALPLIDSCSQQHIRKRIVLEKLRKVLPNILLPLQITYSDVAKELHNLVKTFRFTNKNITHTIPEWTVIAIVLLSVLLSSMPLYKDSQENPLYTQFVSNLLGELHFQTEDLETLKGRFASTYLLN</sequence>
<comment type="catalytic activity">
    <reaction evidence="10 13">
        <text>O-phospho-L-seryl-[protein] + H2O = L-seryl-[protein] + phosphate</text>
        <dbReference type="Rhea" id="RHEA:20629"/>
        <dbReference type="Rhea" id="RHEA-COMP:9863"/>
        <dbReference type="Rhea" id="RHEA-COMP:11604"/>
        <dbReference type="ChEBI" id="CHEBI:15377"/>
        <dbReference type="ChEBI" id="CHEBI:29999"/>
        <dbReference type="ChEBI" id="CHEBI:43474"/>
        <dbReference type="ChEBI" id="CHEBI:83421"/>
        <dbReference type="EC" id="3.1.3.16"/>
    </reaction>
</comment>
<dbReference type="GO" id="GO:0005737">
    <property type="term" value="C:cytoplasm"/>
    <property type="evidence" value="ECO:0007669"/>
    <property type="project" value="TreeGrafter"/>
</dbReference>
<comment type="similarity">
    <text evidence="2 12 13">Belongs to the RPAP2 family.</text>
</comment>
<keyword evidence="4 13" id="KW-0863">Zinc-finger</keyword>
<evidence type="ECO:0000256" key="1">
    <source>
        <dbReference type="ARBA" id="ARBA00004123"/>
    </source>
</evidence>
<evidence type="ECO:0000256" key="4">
    <source>
        <dbReference type="ARBA" id="ARBA00022771"/>
    </source>
</evidence>
<dbReference type="InterPro" id="IPR039693">
    <property type="entry name" value="Rtr1/RPAP2"/>
</dbReference>
<dbReference type="PANTHER" id="PTHR14732:SF0">
    <property type="entry name" value="RNA POLYMERASE II SUBUNIT B1 CTD PHOSPHATASE RPAP2-RELATED"/>
    <property type="match status" value="1"/>
</dbReference>
<reference evidence="16" key="1">
    <citation type="thesis" date="2020" institute="ProQuest LLC" country="789 East Eisenhower Parkway, Ann Arbor, MI, USA">
        <title>Comparative Genomics and Chromosome Evolution.</title>
        <authorList>
            <person name="Mudd A.B."/>
        </authorList>
    </citation>
    <scope>NUCLEOTIDE SEQUENCE</scope>
    <source>
        <strain evidence="16">Female2</strain>
        <tissue evidence="16">Blood</tissue>
    </source>
</reference>
<evidence type="ECO:0000256" key="3">
    <source>
        <dbReference type="ARBA" id="ARBA00022723"/>
    </source>
</evidence>
<organism evidence="16 17">
    <name type="scientific">Hymenochirus boettgeri</name>
    <name type="common">Congo dwarf clawed frog</name>
    <dbReference type="NCBI Taxonomy" id="247094"/>
    <lineage>
        <taxon>Eukaryota</taxon>
        <taxon>Metazoa</taxon>
        <taxon>Chordata</taxon>
        <taxon>Craniata</taxon>
        <taxon>Vertebrata</taxon>
        <taxon>Euteleostomi</taxon>
        <taxon>Amphibia</taxon>
        <taxon>Batrachia</taxon>
        <taxon>Anura</taxon>
        <taxon>Pipoidea</taxon>
        <taxon>Pipidae</taxon>
        <taxon>Pipinae</taxon>
        <taxon>Hymenochirus</taxon>
    </lineage>
</organism>
<protein>
    <recommendedName>
        <fullName evidence="13">RNA polymerase II subunit B1 CTD phosphatase RPAP2 homolog</fullName>
        <ecNumber evidence="13">3.1.3.16</ecNumber>
    </recommendedName>
</protein>
<evidence type="ECO:0000256" key="11">
    <source>
        <dbReference type="ARBA" id="ARBA00048336"/>
    </source>
</evidence>
<evidence type="ECO:0000256" key="10">
    <source>
        <dbReference type="ARBA" id="ARBA00047761"/>
    </source>
</evidence>
<dbReference type="PANTHER" id="PTHR14732">
    <property type="entry name" value="RNA POLYMERASE II SUBUNIT B1 CTD PHOSPHATASE RPAP2-RELATED"/>
    <property type="match status" value="1"/>
</dbReference>
<evidence type="ECO:0000259" key="15">
    <source>
        <dbReference type="PROSITE" id="PS51479"/>
    </source>
</evidence>
<accession>A0A8T2J2X9</accession>
<comment type="function">
    <text evidence="9">Protein phosphatase that displays CTD phosphatase activity and regulates transcription of snRNA genes. Recognizes and binds phosphorylated 'Ser-7' of the C-terminal heptapeptide repeat domain (CTD) of the largest RNA polymerase II subunit POLR2A, and mediates dephosphorylation of 'Ser-5' of the CTD, thereby promoting transcription of snRNA genes. Downstream of EIF2AK3/PERK, dephosphorylates ERN1, a sensor for the endoplasmic reticulum unfolded protein response (UPR), to abort failed ER-stress adaptation and trigger apoptosis.</text>
</comment>
<evidence type="ECO:0000313" key="17">
    <source>
        <dbReference type="Proteomes" id="UP000812440"/>
    </source>
</evidence>
<evidence type="ECO:0000256" key="13">
    <source>
        <dbReference type="RuleBase" id="RU367080"/>
    </source>
</evidence>
<evidence type="ECO:0000256" key="6">
    <source>
        <dbReference type="ARBA" id="ARBA00022833"/>
    </source>
</evidence>
<keyword evidence="7 13" id="KW-0904">Protein phosphatase</keyword>